<dbReference type="PANTHER" id="PTHR22625:SF70">
    <property type="entry name" value="PLEXIN A, ISOFORM A"/>
    <property type="match status" value="1"/>
</dbReference>
<sequence>METSMGLLHSKDMRIRHTESVEKRSYQAPREMRPHVLLQIPRNAKFNTKLFVEQRVAICSENCDANVNKILLINSAANERVTCSSGDNGLCKVRDMESLTVKRNSSCIVTSGNKQVEQGLTVSAEKDYPSQSHLNKNSTHISIATTPPSGFSVNVDNKPLCISMWTLNPFSKSSDLYLNRDNYSIRYVASFRTGHYSFFFTNQIKLQNQANMVSKVIRINHSFAKPFQSYTDFVIECQDNTGKSYTILKMATLIQIDGTPTVAAIFATSSDDGSILFTKPLADINKQTIDSWINFMNRTCSKTSFKSYLEQSINCNVNLVSHLFLLF</sequence>
<dbReference type="PANTHER" id="PTHR22625">
    <property type="entry name" value="PLEXIN"/>
    <property type="match status" value="1"/>
</dbReference>
<name>A0A9D4EVM2_DREPO</name>
<dbReference type="InterPro" id="IPR015943">
    <property type="entry name" value="WD40/YVTN_repeat-like_dom_sf"/>
</dbReference>
<gene>
    <name evidence="1" type="ORF">DPMN_162916</name>
</gene>
<proteinExistence type="predicted"/>
<dbReference type="EMBL" id="JAIWYP010000008">
    <property type="protein sequence ID" value="KAH3784845.1"/>
    <property type="molecule type" value="Genomic_DNA"/>
</dbReference>
<evidence type="ECO:0000313" key="1">
    <source>
        <dbReference type="EMBL" id="KAH3784845.1"/>
    </source>
</evidence>
<dbReference type="GO" id="GO:0017154">
    <property type="term" value="F:semaphorin receptor activity"/>
    <property type="evidence" value="ECO:0007669"/>
    <property type="project" value="InterPro"/>
</dbReference>
<accession>A0A9D4EVM2</accession>
<comment type="caution">
    <text evidence="1">The sequence shown here is derived from an EMBL/GenBank/DDBJ whole genome shotgun (WGS) entry which is preliminary data.</text>
</comment>
<organism evidence="1 2">
    <name type="scientific">Dreissena polymorpha</name>
    <name type="common">Zebra mussel</name>
    <name type="synonym">Mytilus polymorpha</name>
    <dbReference type="NCBI Taxonomy" id="45954"/>
    <lineage>
        <taxon>Eukaryota</taxon>
        <taxon>Metazoa</taxon>
        <taxon>Spiralia</taxon>
        <taxon>Lophotrochozoa</taxon>
        <taxon>Mollusca</taxon>
        <taxon>Bivalvia</taxon>
        <taxon>Autobranchia</taxon>
        <taxon>Heteroconchia</taxon>
        <taxon>Euheterodonta</taxon>
        <taxon>Imparidentia</taxon>
        <taxon>Neoheterodontei</taxon>
        <taxon>Myida</taxon>
        <taxon>Dreissenoidea</taxon>
        <taxon>Dreissenidae</taxon>
        <taxon>Dreissena</taxon>
    </lineage>
</organism>
<evidence type="ECO:0000313" key="2">
    <source>
        <dbReference type="Proteomes" id="UP000828390"/>
    </source>
</evidence>
<dbReference type="Gene3D" id="2.130.10.10">
    <property type="entry name" value="YVTN repeat-like/Quinoprotein amine dehydrogenase"/>
    <property type="match status" value="1"/>
</dbReference>
<dbReference type="SUPFAM" id="SSF101912">
    <property type="entry name" value="Sema domain"/>
    <property type="match status" value="1"/>
</dbReference>
<dbReference type="InterPro" id="IPR036352">
    <property type="entry name" value="Semap_dom_sf"/>
</dbReference>
<reference evidence="1" key="2">
    <citation type="submission" date="2020-11" db="EMBL/GenBank/DDBJ databases">
        <authorList>
            <person name="McCartney M.A."/>
            <person name="Auch B."/>
            <person name="Kono T."/>
            <person name="Mallez S."/>
            <person name="Becker A."/>
            <person name="Gohl D.M."/>
            <person name="Silverstein K.A.T."/>
            <person name="Koren S."/>
            <person name="Bechman K.B."/>
            <person name="Herman A."/>
            <person name="Abrahante J.E."/>
            <person name="Garbe J."/>
        </authorList>
    </citation>
    <scope>NUCLEOTIDE SEQUENCE</scope>
    <source>
        <strain evidence="1">Duluth1</strain>
        <tissue evidence="1">Whole animal</tissue>
    </source>
</reference>
<protein>
    <submittedName>
        <fullName evidence="1">Uncharacterized protein</fullName>
    </submittedName>
</protein>
<dbReference type="AlphaFoldDB" id="A0A9D4EVM2"/>
<reference evidence="1" key="1">
    <citation type="journal article" date="2019" name="bioRxiv">
        <title>The Genome of the Zebra Mussel, Dreissena polymorpha: A Resource for Invasive Species Research.</title>
        <authorList>
            <person name="McCartney M.A."/>
            <person name="Auch B."/>
            <person name="Kono T."/>
            <person name="Mallez S."/>
            <person name="Zhang Y."/>
            <person name="Obille A."/>
            <person name="Becker A."/>
            <person name="Abrahante J.E."/>
            <person name="Garbe J."/>
            <person name="Badalamenti J.P."/>
            <person name="Herman A."/>
            <person name="Mangelson H."/>
            <person name="Liachko I."/>
            <person name="Sullivan S."/>
            <person name="Sone E.D."/>
            <person name="Koren S."/>
            <person name="Silverstein K.A.T."/>
            <person name="Beckman K.B."/>
            <person name="Gohl D.M."/>
        </authorList>
    </citation>
    <scope>NUCLEOTIDE SEQUENCE</scope>
    <source>
        <strain evidence="1">Duluth1</strain>
        <tissue evidence="1">Whole animal</tissue>
    </source>
</reference>
<dbReference type="Proteomes" id="UP000828390">
    <property type="component" value="Unassembled WGS sequence"/>
</dbReference>
<keyword evidence="2" id="KW-1185">Reference proteome</keyword>
<dbReference type="InterPro" id="IPR031148">
    <property type="entry name" value="Plexin"/>
</dbReference>